<dbReference type="KEGG" id="tpal:117654008"/>
<dbReference type="AlphaFoldDB" id="A0A6P9ACU0"/>
<keyword evidence="7" id="KW-1185">Reference proteome</keyword>
<dbReference type="GO" id="GO:0045861">
    <property type="term" value="P:negative regulation of proteolysis"/>
    <property type="evidence" value="ECO:0007669"/>
    <property type="project" value="UniProtKB-ARBA"/>
</dbReference>
<keyword evidence="1 8" id="KW-0646">Protease inhibitor</keyword>
<dbReference type="PROSITE" id="PS00284">
    <property type="entry name" value="SERPIN"/>
    <property type="match status" value="1"/>
</dbReference>
<feature type="region of interest" description="Disordered" evidence="4">
    <location>
        <begin position="661"/>
        <end position="722"/>
    </location>
</feature>
<dbReference type="Gene3D" id="2.30.39.10">
    <property type="entry name" value="Alpha-1-antitrypsin, domain 1"/>
    <property type="match status" value="2"/>
</dbReference>
<evidence type="ECO:0000256" key="1">
    <source>
        <dbReference type="ARBA" id="ARBA00022690"/>
    </source>
</evidence>
<dbReference type="FunFam" id="2.30.39.10:FF:000035">
    <property type="entry name" value="Serine protease inhibitor (serpin) 16"/>
    <property type="match status" value="1"/>
</dbReference>
<evidence type="ECO:0000259" key="6">
    <source>
        <dbReference type="SMART" id="SM00093"/>
    </source>
</evidence>
<keyword evidence="5" id="KW-0732">Signal</keyword>
<feature type="compositionally biased region" description="Low complexity" evidence="4">
    <location>
        <begin position="513"/>
        <end position="525"/>
    </location>
</feature>
<organism evidence="8">
    <name type="scientific">Thrips palmi</name>
    <name type="common">Melon thrips</name>
    <dbReference type="NCBI Taxonomy" id="161013"/>
    <lineage>
        <taxon>Eukaryota</taxon>
        <taxon>Metazoa</taxon>
        <taxon>Ecdysozoa</taxon>
        <taxon>Arthropoda</taxon>
        <taxon>Hexapoda</taxon>
        <taxon>Insecta</taxon>
        <taxon>Pterygota</taxon>
        <taxon>Neoptera</taxon>
        <taxon>Paraneoptera</taxon>
        <taxon>Thysanoptera</taxon>
        <taxon>Terebrantia</taxon>
        <taxon>Thripoidea</taxon>
        <taxon>Thripidae</taxon>
        <taxon>Thrips</taxon>
    </lineage>
</organism>
<dbReference type="InterPro" id="IPR023795">
    <property type="entry name" value="Serpin_CS"/>
</dbReference>
<dbReference type="InterPro" id="IPR000215">
    <property type="entry name" value="Serpin_fam"/>
</dbReference>
<feature type="region of interest" description="Disordered" evidence="4">
    <location>
        <begin position="99"/>
        <end position="120"/>
    </location>
</feature>
<feature type="region of interest" description="Disordered" evidence="4">
    <location>
        <begin position="478"/>
        <end position="545"/>
    </location>
</feature>
<dbReference type="PANTHER" id="PTHR11461">
    <property type="entry name" value="SERINE PROTEASE INHIBITOR, SERPIN"/>
    <property type="match status" value="1"/>
</dbReference>
<feature type="compositionally biased region" description="Low complexity" evidence="4">
    <location>
        <begin position="478"/>
        <end position="494"/>
    </location>
</feature>
<feature type="domain" description="Serpin" evidence="6">
    <location>
        <begin position="154"/>
        <end position="653"/>
    </location>
</feature>
<comment type="similarity">
    <text evidence="3">Belongs to the serpin family.</text>
</comment>
<evidence type="ECO:0000256" key="3">
    <source>
        <dbReference type="RuleBase" id="RU000411"/>
    </source>
</evidence>
<feature type="signal peptide" evidence="5">
    <location>
        <begin position="1"/>
        <end position="22"/>
    </location>
</feature>
<dbReference type="FunCoup" id="A0A6P9ACU0">
    <property type="interactions" value="38"/>
</dbReference>
<evidence type="ECO:0000313" key="8">
    <source>
        <dbReference type="RefSeq" id="XP_034256028.1"/>
    </source>
</evidence>
<dbReference type="InterPro" id="IPR042178">
    <property type="entry name" value="Serpin_sf_1"/>
</dbReference>
<dbReference type="Pfam" id="PF00079">
    <property type="entry name" value="Serpin"/>
    <property type="match status" value="2"/>
</dbReference>
<protein>
    <submittedName>
        <fullName evidence="8">Serine protease inhibitor 28Dc-like</fullName>
    </submittedName>
</protein>
<dbReference type="InterPro" id="IPR036186">
    <property type="entry name" value="Serpin_sf"/>
</dbReference>
<name>A0A6P9ACU0_THRPL</name>
<dbReference type="InParanoid" id="A0A6P9ACU0"/>
<keyword evidence="2 8" id="KW-0722">Serine protease inhibitor</keyword>
<gene>
    <name evidence="8" type="primary">LOC117654008</name>
</gene>
<dbReference type="InterPro" id="IPR042185">
    <property type="entry name" value="Serpin_sf_2"/>
</dbReference>
<sequence>MARLCTLWLCLAAMASMAAASAQRYPATQYPIYYAHTQPPPQAALPPQVTGYSGYSGAWRPSEQQAYTPQQQQQYYEQYYQPQQPVALALERSAGPAPAQQGQQAVQLQPLPPAVPGQQPLTPEQVALREAQTQQEWTQTVDNIIARGVLELSLSLAKAVEEDGDLAGQVSNVVFSPVNVASALALVLAGSNGTTFSEIAKVLGIATGVNVLSNRERVHREFGRFLNQLETNSALVKAGNTSSGGNQVIFANGLFVQNEYNIQQQFAGIAQAYRSQVIPVEFAREPGRTKDRINNWFSEHTMGRIRSVLSEAPPTDTKLMIASALFFNGAWEAPFPSEATMTRPFYGASPNGSLEAFAVRMMTNNMDLPYAADRALGCRLLELPYKGRDVSMFLVLPDAQGVDELRALERRLNSDVLEQLIASRKDAPVIYSVPRMKLERSISLRTALETLGVRSLFDENLADLTLLSDSVVQRSPVPAAAPASQASHAAPAAGGAAGGAGHAAGPAPPPAASTPSVAAPAAQAKPPKPTTRRPAGENSIGTSNGENLYFSSRLSELAANNSVQPEGHPDGQPIVDRWGAPQQQLAARLYADDVLHKVEVEVTETGTVASAATAITISRDGSNHVMRFNRPFLFFIRHNATKLVLFYGSVVRPMPDWIVPGVDVSKLPPQRPSTAQGGNNRRPPPPAASSSSQGAQQGSQGRRPAPARHPVDATTPRAGANG</sequence>
<evidence type="ECO:0000256" key="4">
    <source>
        <dbReference type="SAM" id="MobiDB-lite"/>
    </source>
</evidence>
<feature type="compositionally biased region" description="Low complexity" evidence="4">
    <location>
        <begin position="688"/>
        <end position="704"/>
    </location>
</feature>
<dbReference type="Proteomes" id="UP000515158">
    <property type="component" value="Unplaced"/>
</dbReference>
<dbReference type="Gene3D" id="3.30.497.10">
    <property type="entry name" value="Antithrombin, subunit I, domain 2"/>
    <property type="match status" value="2"/>
</dbReference>
<feature type="compositionally biased region" description="Low complexity" evidence="4">
    <location>
        <begin position="99"/>
        <end position="109"/>
    </location>
</feature>
<dbReference type="GeneID" id="117654008"/>
<proteinExistence type="inferred from homology"/>
<dbReference type="RefSeq" id="XP_034256028.1">
    <property type="nucleotide sequence ID" value="XM_034400137.1"/>
</dbReference>
<evidence type="ECO:0000256" key="2">
    <source>
        <dbReference type="ARBA" id="ARBA00022900"/>
    </source>
</evidence>
<dbReference type="SMART" id="SM00093">
    <property type="entry name" value="SERPIN"/>
    <property type="match status" value="1"/>
</dbReference>
<dbReference type="OrthoDB" id="8179840at2759"/>
<dbReference type="GO" id="GO:0005615">
    <property type="term" value="C:extracellular space"/>
    <property type="evidence" value="ECO:0007669"/>
    <property type="project" value="InterPro"/>
</dbReference>
<feature type="chain" id="PRO_5027818588" evidence="5">
    <location>
        <begin position="23"/>
        <end position="722"/>
    </location>
</feature>
<dbReference type="SUPFAM" id="SSF56574">
    <property type="entry name" value="Serpins"/>
    <property type="match status" value="1"/>
</dbReference>
<dbReference type="CDD" id="cd00172">
    <property type="entry name" value="serpin"/>
    <property type="match status" value="1"/>
</dbReference>
<dbReference type="InterPro" id="IPR023796">
    <property type="entry name" value="Serpin_dom"/>
</dbReference>
<evidence type="ECO:0000313" key="7">
    <source>
        <dbReference type="Proteomes" id="UP000515158"/>
    </source>
</evidence>
<dbReference type="PANTHER" id="PTHR11461:SF342">
    <property type="entry name" value="SERINE PROTEASE INHIBITOR 28DC"/>
    <property type="match status" value="1"/>
</dbReference>
<reference evidence="8" key="1">
    <citation type="submission" date="2025-08" db="UniProtKB">
        <authorList>
            <consortium name="RefSeq"/>
        </authorList>
    </citation>
    <scope>IDENTIFICATION</scope>
    <source>
        <tissue evidence="8">Total insect</tissue>
    </source>
</reference>
<dbReference type="GO" id="GO:0004867">
    <property type="term" value="F:serine-type endopeptidase inhibitor activity"/>
    <property type="evidence" value="ECO:0007669"/>
    <property type="project" value="UniProtKB-KW"/>
</dbReference>
<evidence type="ECO:0000256" key="5">
    <source>
        <dbReference type="SAM" id="SignalP"/>
    </source>
</evidence>
<accession>A0A6P9ACU0</accession>